<sequence length="88" mass="9770">MKQPDGLIQRRAHKHTLSTRRTSAAIADHMLAVRPKPAIMHAQPASMMNKGLPKIAQHVYCMARRPRTRCGFPLCVESVGANQLRSVA</sequence>
<protein>
    <submittedName>
        <fullName evidence="2">Uncharacterized protein</fullName>
    </submittedName>
</protein>
<name>A0ABU2BBE7_9CORY</name>
<dbReference type="RefSeq" id="WP_277103579.1">
    <property type="nucleotide sequence ID" value="NZ_BAAAJS010000069.1"/>
</dbReference>
<organism evidence="2 3">
    <name type="scientific">Corynebacterium felinum</name>
    <dbReference type="NCBI Taxonomy" id="131318"/>
    <lineage>
        <taxon>Bacteria</taxon>
        <taxon>Bacillati</taxon>
        <taxon>Actinomycetota</taxon>
        <taxon>Actinomycetes</taxon>
        <taxon>Mycobacteriales</taxon>
        <taxon>Corynebacteriaceae</taxon>
        <taxon>Corynebacterium</taxon>
    </lineage>
</organism>
<dbReference type="EMBL" id="JAVDYF010000001">
    <property type="protein sequence ID" value="MDR7355957.1"/>
    <property type="molecule type" value="Genomic_DNA"/>
</dbReference>
<keyword evidence="3" id="KW-1185">Reference proteome</keyword>
<accession>A0ABU2BBE7</accession>
<comment type="caution">
    <text evidence="2">The sequence shown here is derived from an EMBL/GenBank/DDBJ whole genome shotgun (WGS) entry which is preliminary data.</text>
</comment>
<proteinExistence type="predicted"/>
<dbReference type="Proteomes" id="UP001183619">
    <property type="component" value="Unassembled WGS sequence"/>
</dbReference>
<evidence type="ECO:0000256" key="1">
    <source>
        <dbReference type="SAM" id="MobiDB-lite"/>
    </source>
</evidence>
<reference evidence="2 3" key="1">
    <citation type="submission" date="2023-07" db="EMBL/GenBank/DDBJ databases">
        <title>Sequencing the genomes of 1000 actinobacteria strains.</title>
        <authorList>
            <person name="Klenk H.-P."/>
        </authorList>
    </citation>
    <scope>NUCLEOTIDE SEQUENCE [LARGE SCALE GENOMIC DNA]</scope>
    <source>
        <strain evidence="2 3">DSM 44508</strain>
    </source>
</reference>
<evidence type="ECO:0000313" key="3">
    <source>
        <dbReference type="Proteomes" id="UP001183619"/>
    </source>
</evidence>
<evidence type="ECO:0000313" key="2">
    <source>
        <dbReference type="EMBL" id="MDR7355957.1"/>
    </source>
</evidence>
<feature type="region of interest" description="Disordered" evidence="1">
    <location>
        <begin position="1"/>
        <end position="21"/>
    </location>
</feature>
<gene>
    <name evidence="2" type="ORF">J2S37_002495</name>
</gene>